<dbReference type="AlphaFoldDB" id="A0A2D0NDX9"/>
<dbReference type="OrthoDB" id="9807669at2"/>
<feature type="domain" description="Peptidase S74" evidence="3">
    <location>
        <begin position="213"/>
        <end position="318"/>
    </location>
</feature>
<feature type="chain" id="PRO_5012722798" description="Peptidase S74 domain-containing protein" evidence="2">
    <location>
        <begin position="22"/>
        <end position="447"/>
    </location>
</feature>
<accession>A0A2D0NDX9</accession>
<reference evidence="4 5" key="1">
    <citation type="submission" date="2017-10" db="EMBL/GenBank/DDBJ databases">
        <title>The draft genome sequence of Lewinella nigricans NBRC 102662.</title>
        <authorList>
            <person name="Wang K."/>
        </authorList>
    </citation>
    <scope>NUCLEOTIDE SEQUENCE [LARGE SCALE GENOMIC DNA]</scope>
    <source>
        <strain evidence="4 5">NBRC 102662</strain>
    </source>
</reference>
<evidence type="ECO:0000259" key="3">
    <source>
        <dbReference type="PROSITE" id="PS51688"/>
    </source>
</evidence>
<dbReference type="InterPro" id="IPR026444">
    <property type="entry name" value="Secre_tail"/>
</dbReference>
<sequence length="447" mass="49964">MKKTFTTLLCLILLISLSAQGVRLGPGFSSNAAIDMSPYRAGGGNIFTMLNGGGRSQWRLIYEKNELTPPNGPIEFTWEVGLGNAGLDPNFFSIGRYDFNLDFIFSRPVMVMDNEKLFTGFNTYEPQARLHIEHTDNLDDLENYPAVYVGPFPGTNFLMGYFTADQPANDLMSNIARFRDAASTTVVINRHAEAFQLQVTGDAFASGGMWINSDKKLKTAFQPLGNALADLKQLKPYSYDFKKDKDSRRHIPKERQFGLIAQDLETVFPNLVRETRQMEEEIDGGTMVKSVNYIGLIPVLIASLQEMDDALIAKEEEIDKIRAENAEQQKQIDELKAIMERLLALQPDEAATGSYVLPLDQKARLDQNFPNPFHQNTLIRYFIPGNVQDAQIQVTSPDGKVLGTVRIAETGHGQLTIKAGTYPAGNYIYSLILDGKVQESKKMVLTR</sequence>
<comment type="caution">
    <text evidence="4">The sequence shown here is derived from an EMBL/GenBank/DDBJ whole genome shotgun (WGS) entry which is preliminary data.</text>
</comment>
<proteinExistence type="predicted"/>
<evidence type="ECO:0000256" key="2">
    <source>
        <dbReference type="SAM" id="SignalP"/>
    </source>
</evidence>
<evidence type="ECO:0000256" key="1">
    <source>
        <dbReference type="SAM" id="Coils"/>
    </source>
</evidence>
<keyword evidence="5" id="KW-1185">Reference proteome</keyword>
<dbReference type="NCBIfam" id="TIGR04183">
    <property type="entry name" value="Por_Secre_tail"/>
    <property type="match status" value="1"/>
</dbReference>
<organism evidence="4 5">
    <name type="scientific">Flavilitoribacter nigricans (strain ATCC 23147 / DSM 23189 / NBRC 102662 / NCIMB 1420 / SS-2)</name>
    <name type="common">Lewinella nigricans</name>
    <dbReference type="NCBI Taxonomy" id="1122177"/>
    <lineage>
        <taxon>Bacteria</taxon>
        <taxon>Pseudomonadati</taxon>
        <taxon>Bacteroidota</taxon>
        <taxon>Saprospiria</taxon>
        <taxon>Saprospirales</taxon>
        <taxon>Lewinellaceae</taxon>
        <taxon>Flavilitoribacter</taxon>
    </lineage>
</organism>
<evidence type="ECO:0000313" key="5">
    <source>
        <dbReference type="Proteomes" id="UP000223913"/>
    </source>
</evidence>
<keyword evidence="1" id="KW-0175">Coiled coil</keyword>
<dbReference type="RefSeq" id="WP_099149836.1">
    <property type="nucleotide sequence ID" value="NZ_PDUD01000017.1"/>
</dbReference>
<name>A0A2D0NDX9_FLAN2</name>
<dbReference type="Proteomes" id="UP000223913">
    <property type="component" value="Unassembled WGS sequence"/>
</dbReference>
<gene>
    <name evidence="4" type="ORF">CRP01_09755</name>
</gene>
<protein>
    <recommendedName>
        <fullName evidence="3">Peptidase S74 domain-containing protein</fullName>
    </recommendedName>
</protein>
<dbReference type="InterPro" id="IPR030392">
    <property type="entry name" value="S74_ICA"/>
</dbReference>
<feature type="coiled-coil region" evidence="1">
    <location>
        <begin position="304"/>
        <end position="345"/>
    </location>
</feature>
<dbReference type="PROSITE" id="PS51688">
    <property type="entry name" value="ICA"/>
    <property type="match status" value="1"/>
</dbReference>
<evidence type="ECO:0000313" key="4">
    <source>
        <dbReference type="EMBL" id="PHN06580.1"/>
    </source>
</evidence>
<keyword evidence="2" id="KW-0732">Signal</keyword>
<dbReference type="Pfam" id="PF13884">
    <property type="entry name" value="Peptidase_S74"/>
    <property type="match status" value="1"/>
</dbReference>
<feature type="signal peptide" evidence="2">
    <location>
        <begin position="1"/>
        <end position="21"/>
    </location>
</feature>
<dbReference type="EMBL" id="PDUD01000017">
    <property type="protein sequence ID" value="PHN06580.1"/>
    <property type="molecule type" value="Genomic_DNA"/>
</dbReference>